<keyword evidence="1" id="KW-0472">Membrane</keyword>
<feature type="transmembrane region" description="Helical" evidence="1">
    <location>
        <begin position="21"/>
        <end position="39"/>
    </location>
</feature>
<dbReference type="STRING" id="481446.NIT7645_01177"/>
<dbReference type="AlphaFoldDB" id="A0A0H5D2H9"/>
<protein>
    <submittedName>
        <fullName evidence="2">Uncharacterized protein</fullName>
    </submittedName>
</protein>
<evidence type="ECO:0000313" key="3">
    <source>
        <dbReference type="Proteomes" id="UP000043764"/>
    </source>
</evidence>
<dbReference type="Proteomes" id="UP000043764">
    <property type="component" value="Unassembled WGS sequence"/>
</dbReference>
<dbReference type="EMBL" id="CVRL01000025">
    <property type="protein sequence ID" value="CRL11224.1"/>
    <property type="molecule type" value="Genomic_DNA"/>
</dbReference>
<reference evidence="3" key="1">
    <citation type="submission" date="2015-05" db="EMBL/GenBank/DDBJ databases">
        <authorList>
            <person name="Rodrigo-Torres Lidia"/>
            <person name="Arahal R.David."/>
        </authorList>
    </citation>
    <scope>NUCLEOTIDE SEQUENCE [LARGE SCALE GENOMIC DNA]</scope>
    <source>
        <strain evidence="3">CECT 7321</strain>
    </source>
</reference>
<evidence type="ECO:0000313" key="2">
    <source>
        <dbReference type="EMBL" id="CRL11224.1"/>
    </source>
</evidence>
<keyword evidence="3" id="KW-1185">Reference proteome</keyword>
<accession>A0A0H5D2H9</accession>
<gene>
    <name evidence="2" type="ORF">NIT7321_02077</name>
</gene>
<dbReference type="RefSeq" id="WP_263615654.1">
    <property type="nucleotide sequence ID" value="NZ_CVRL01000025.1"/>
</dbReference>
<keyword evidence="1" id="KW-1133">Transmembrane helix</keyword>
<evidence type="ECO:0000256" key="1">
    <source>
        <dbReference type="SAM" id="Phobius"/>
    </source>
</evidence>
<name>A0A0H5D2H9_9RHOB</name>
<proteinExistence type="predicted"/>
<sequence>MSSLHIANTGFGLFVRLNWDRALSVATILGALVAGAWIGSL</sequence>
<keyword evidence="1" id="KW-0812">Transmembrane</keyword>
<organism evidence="2 3">
    <name type="scientific">Phaeobacter italicus</name>
    <dbReference type="NCBI Taxonomy" id="481446"/>
    <lineage>
        <taxon>Bacteria</taxon>
        <taxon>Pseudomonadati</taxon>
        <taxon>Pseudomonadota</taxon>
        <taxon>Alphaproteobacteria</taxon>
        <taxon>Rhodobacterales</taxon>
        <taxon>Roseobacteraceae</taxon>
        <taxon>Phaeobacter</taxon>
    </lineage>
</organism>